<keyword evidence="2 6" id="KW-0378">Hydrolase</keyword>
<dbReference type="InterPro" id="IPR029058">
    <property type="entry name" value="AB_hydrolase_fold"/>
</dbReference>
<dbReference type="EMBL" id="MCFA01000315">
    <property type="protein sequence ID" value="ORX94214.1"/>
    <property type="molecule type" value="Genomic_DNA"/>
</dbReference>
<dbReference type="PANTHER" id="PTHR46640">
    <property type="entry name" value="TRIACYLGLYCEROL LIPASE, PUTATIVE (AFU_ORTHOLOGUE AFUA_6G06510)-RELATED"/>
    <property type="match status" value="1"/>
</dbReference>
<evidence type="ECO:0000256" key="1">
    <source>
        <dbReference type="ARBA" id="ARBA00022729"/>
    </source>
</evidence>
<sequence>MSTFSRYAFPLLVLVGLTYSAPVELSTRAISTDVLNQIVFFSQYSAAAYCPSNSGSPNTKLSCVEDGCPLVEAADTNTLTEFENSTLTDATGYVATDTTNKLIIIAFRGSRSVRNWLTNLNFPVVPTTICTDCNAAAGFWSSWKEAEEKVLSAVTKARTEHPDYKIVATGHSLGGAISSLAAGVLRSQGVNVDLYTFGSPRVGLSGLANFLTKTDHGASYRVTHLNDPVPKLPPWLLGYRHVSPEYYVSTANGVMPTTADVTVLQGINNLTGNEKDLTLDGDAHNYYFGDISACEPEGGAVEFKGRGLGDEVVRRAEGGVVV</sequence>
<keyword evidence="7" id="KW-1185">Reference proteome</keyword>
<dbReference type="GO" id="GO:0016787">
    <property type="term" value="F:hydrolase activity"/>
    <property type="evidence" value="ECO:0007669"/>
    <property type="project" value="UniProtKB-KW"/>
</dbReference>
<dbReference type="GO" id="GO:0016042">
    <property type="term" value="P:lipid catabolic process"/>
    <property type="evidence" value="ECO:0007669"/>
    <property type="project" value="InterPro"/>
</dbReference>
<evidence type="ECO:0000256" key="2">
    <source>
        <dbReference type="ARBA" id="ARBA00022801"/>
    </source>
</evidence>
<dbReference type="SUPFAM" id="SSF53474">
    <property type="entry name" value="alpha/beta-Hydrolases"/>
    <property type="match status" value="1"/>
</dbReference>
<feature type="domain" description="Mono-/di-acylglycerol lipase N-terminal" evidence="5">
    <location>
        <begin position="14"/>
        <end position="76"/>
    </location>
</feature>
<dbReference type="Proteomes" id="UP000193144">
    <property type="component" value="Unassembled WGS sequence"/>
</dbReference>
<evidence type="ECO:0000259" key="4">
    <source>
        <dbReference type="Pfam" id="PF01764"/>
    </source>
</evidence>
<evidence type="ECO:0000313" key="6">
    <source>
        <dbReference type="EMBL" id="ORX94214.1"/>
    </source>
</evidence>
<reference evidence="6 7" key="1">
    <citation type="submission" date="2016-07" db="EMBL/GenBank/DDBJ databases">
        <title>Pervasive Adenine N6-methylation of Active Genes in Fungi.</title>
        <authorList>
            <consortium name="DOE Joint Genome Institute"/>
            <person name="Mondo S.J."/>
            <person name="Dannebaum R.O."/>
            <person name="Kuo R.C."/>
            <person name="Labutti K."/>
            <person name="Haridas S."/>
            <person name="Kuo A."/>
            <person name="Salamov A."/>
            <person name="Ahrendt S.R."/>
            <person name="Lipzen A."/>
            <person name="Sullivan W."/>
            <person name="Andreopoulos W.B."/>
            <person name="Clum A."/>
            <person name="Lindquist E."/>
            <person name="Daum C."/>
            <person name="Ramamoorthy G.K."/>
            <person name="Gryganskyi A."/>
            <person name="Culley D."/>
            <person name="Magnuson J.K."/>
            <person name="James T.Y."/>
            <person name="O'Malley M.A."/>
            <person name="Stajich J.E."/>
            <person name="Spatafora J.W."/>
            <person name="Visel A."/>
            <person name="Grigoriev I.V."/>
        </authorList>
    </citation>
    <scope>NUCLEOTIDE SEQUENCE [LARGE SCALE GENOMIC DNA]</scope>
    <source>
        <strain evidence="6 7">CBS 115471</strain>
    </source>
</reference>
<proteinExistence type="predicted"/>
<dbReference type="STRING" id="1231657.A0A1Y1Y9G9"/>
<dbReference type="InterPro" id="IPR051299">
    <property type="entry name" value="AB_hydrolase_lip/est"/>
</dbReference>
<protein>
    <submittedName>
        <fullName evidence="6">Alpha/Beta hydrolase protein</fullName>
    </submittedName>
</protein>
<dbReference type="AlphaFoldDB" id="A0A1Y1Y9G9"/>
<evidence type="ECO:0000259" key="5">
    <source>
        <dbReference type="Pfam" id="PF03893"/>
    </source>
</evidence>
<feature type="signal peptide" evidence="3">
    <location>
        <begin position="1"/>
        <end position="20"/>
    </location>
</feature>
<dbReference type="Pfam" id="PF01764">
    <property type="entry name" value="Lipase_3"/>
    <property type="match status" value="1"/>
</dbReference>
<organism evidence="6 7">
    <name type="scientific">Clohesyomyces aquaticus</name>
    <dbReference type="NCBI Taxonomy" id="1231657"/>
    <lineage>
        <taxon>Eukaryota</taxon>
        <taxon>Fungi</taxon>
        <taxon>Dikarya</taxon>
        <taxon>Ascomycota</taxon>
        <taxon>Pezizomycotina</taxon>
        <taxon>Dothideomycetes</taxon>
        <taxon>Pleosporomycetidae</taxon>
        <taxon>Pleosporales</taxon>
        <taxon>Lindgomycetaceae</taxon>
        <taxon>Clohesyomyces</taxon>
    </lineage>
</organism>
<dbReference type="InterPro" id="IPR002921">
    <property type="entry name" value="Fungal_lipase-type"/>
</dbReference>
<dbReference type="Gene3D" id="3.40.50.1820">
    <property type="entry name" value="alpha/beta hydrolase"/>
    <property type="match status" value="1"/>
</dbReference>
<dbReference type="Pfam" id="PF03893">
    <property type="entry name" value="Lipase3_N"/>
    <property type="match status" value="1"/>
</dbReference>
<accession>A0A1Y1Y9G9</accession>
<evidence type="ECO:0000256" key="3">
    <source>
        <dbReference type="SAM" id="SignalP"/>
    </source>
</evidence>
<name>A0A1Y1Y9G9_9PLEO</name>
<evidence type="ECO:0000313" key="7">
    <source>
        <dbReference type="Proteomes" id="UP000193144"/>
    </source>
</evidence>
<gene>
    <name evidence="6" type="ORF">BCR34DRAFT_645957</name>
</gene>
<dbReference type="OrthoDB" id="426718at2759"/>
<dbReference type="InterPro" id="IPR005592">
    <property type="entry name" value="Mono/diacylglycerol_lipase_N"/>
</dbReference>
<feature type="domain" description="Fungal lipase-type" evidence="4">
    <location>
        <begin position="104"/>
        <end position="235"/>
    </location>
</feature>
<comment type="caution">
    <text evidence="6">The sequence shown here is derived from an EMBL/GenBank/DDBJ whole genome shotgun (WGS) entry which is preliminary data.</text>
</comment>
<keyword evidence="1 3" id="KW-0732">Signal</keyword>
<dbReference type="PANTHER" id="PTHR46640:SF1">
    <property type="entry name" value="FUNGAL LIPASE-LIKE DOMAIN-CONTAINING PROTEIN-RELATED"/>
    <property type="match status" value="1"/>
</dbReference>
<dbReference type="CDD" id="cd00519">
    <property type="entry name" value="Lipase_3"/>
    <property type="match status" value="1"/>
</dbReference>
<feature type="chain" id="PRO_5012643739" evidence="3">
    <location>
        <begin position="21"/>
        <end position="322"/>
    </location>
</feature>